<dbReference type="CDD" id="cd02440">
    <property type="entry name" value="AdoMet_MTases"/>
    <property type="match status" value="1"/>
</dbReference>
<organism evidence="7 8">
    <name type="scientific">Candidatus Francisella endociliophora</name>
    <dbReference type="NCBI Taxonomy" id="653937"/>
    <lineage>
        <taxon>Bacteria</taxon>
        <taxon>Pseudomonadati</taxon>
        <taxon>Pseudomonadota</taxon>
        <taxon>Gammaproteobacteria</taxon>
        <taxon>Thiotrichales</taxon>
        <taxon>Francisellaceae</taxon>
        <taxon>Francisella</taxon>
    </lineage>
</organism>
<evidence type="ECO:0000313" key="7">
    <source>
        <dbReference type="EMBL" id="AIT09976.1"/>
    </source>
</evidence>
<dbReference type="OrthoDB" id="9782855at2"/>
<keyword evidence="8" id="KW-1185">Reference proteome</keyword>
<evidence type="ECO:0000256" key="6">
    <source>
        <dbReference type="PIRSR" id="PIRSR003085-1"/>
    </source>
</evidence>
<feature type="active site" evidence="6">
    <location>
        <position position="368"/>
    </location>
</feature>
<dbReference type="Pfam" id="PF02353">
    <property type="entry name" value="CMAS"/>
    <property type="match status" value="1"/>
</dbReference>
<dbReference type="EMBL" id="CP009574">
    <property type="protein sequence ID" value="AIT09976.1"/>
    <property type="molecule type" value="Genomic_DNA"/>
</dbReference>
<evidence type="ECO:0000256" key="1">
    <source>
        <dbReference type="ARBA" id="ARBA00010815"/>
    </source>
</evidence>
<dbReference type="eggNOG" id="COG2230">
    <property type="taxonomic scope" value="Bacteria"/>
</dbReference>
<keyword evidence="4" id="KW-0949">S-adenosyl-L-methionine</keyword>
<dbReference type="AlphaFoldDB" id="A0A097EQY0"/>
<protein>
    <submittedName>
        <fullName evidence="7">Cyclopropane-fatty-acyl-phospholipid synthase</fullName>
    </submittedName>
</protein>
<keyword evidence="2" id="KW-0489">Methyltransferase</keyword>
<evidence type="ECO:0000313" key="8">
    <source>
        <dbReference type="Proteomes" id="UP000029672"/>
    </source>
</evidence>
<name>A0A097EQY0_9GAMM</name>
<dbReference type="KEGG" id="frf:LO80_08350"/>
<evidence type="ECO:0000256" key="3">
    <source>
        <dbReference type="ARBA" id="ARBA00022679"/>
    </source>
</evidence>
<dbReference type="GO" id="GO:0032259">
    <property type="term" value="P:methylation"/>
    <property type="evidence" value="ECO:0007669"/>
    <property type="project" value="UniProtKB-KW"/>
</dbReference>
<evidence type="ECO:0000256" key="2">
    <source>
        <dbReference type="ARBA" id="ARBA00022603"/>
    </source>
</evidence>
<accession>A0A097EQY0</accession>
<dbReference type="HOGENOM" id="CLU_026434_0_2_6"/>
<dbReference type="PANTHER" id="PTHR43667">
    <property type="entry name" value="CYCLOPROPANE-FATTY-ACYL-PHOSPHOLIPID SYNTHASE"/>
    <property type="match status" value="1"/>
</dbReference>
<evidence type="ECO:0000256" key="4">
    <source>
        <dbReference type="ARBA" id="ARBA00022691"/>
    </source>
</evidence>
<dbReference type="SUPFAM" id="SSF53335">
    <property type="entry name" value="S-adenosyl-L-methionine-dependent methyltransferases"/>
    <property type="match status" value="1"/>
</dbReference>
<comment type="similarity">
    <text evidence="1">Belongs to the CFA/CMAS family.</text>
</comment>
<dbReference type="InterPro" id="IPR029063">
    <property type="entry name" value="SAM-dependent_MTases_sf"/>
</dbReference>
<gene>
    <name evidence="7" type="ORF">LO80_08350</name>
</gene>
<reference evidence="7 8" key="1">
    <citation type="submission" date="2014-10" db="EMBL/GenBank/DDBJ databases">
        <title>Whole genome sequence of Francisella endociliophora strain FSC1006, isolated from a laboratory culture of the marine ciliate Euplotes raikovi.</title>
        <authorList>
            <person name="Granberg M."/>
            <person name="Backman S."/>
            <person name="Lundmark E."/>
            <person name="Nilsson E."/>
            <person name="Karlsson E."/>
            <person name="Thelaus J."/>
            <person name="Ohrman C."/>
            <person name="Larkeryd A."/>
            <person name="Stenberg P."/>
        </authorList>
    </citation>
    <scope>NUCLEOTIDE SEQUENCE [LARGE SCALE GENOMIC DNA]</scope>
    <source>
        <strain evidence="7 8">FSC1006</strain>
    </source>
</reference>
<keyword evidence="3" id="KW-0808">Transferase</keyword>
<dbReference type="PIRSF" id="PIRSF003085">
    <property type="entry name" value="CMAS"/>
    <property type="match status" value="1"/>
</dbReference>
<dbReference type="PANTHER" id="PTHR43667:SF2">
    <property type="entry name" value="FATTY ACID C-METHYL TRANSFERASE"/>
    <property type="match status" value="1"/>
</dbReference>
<dbReference type="GO" id="GO:0008610">
    <property type="term" value="P:lipid biosynthetic process"/>
    <property type="evidence" value="ECO:0007669"/>
    <property type="project" value="InterPro"/>
</dbReference>
<sequence>MFEKSVKKSILESLNKLEYGELYLTTPEGETTFTKGYKPGPTADLKLKDWRTVVNLKLKSDIGFAADYRDGYWETSDLKSLILLGLKNEEAFGQYMKPNFFYTLLQKLGYLTKRNNIKQSKKNIHDHYDLGNDFYSLWLDKTMTYSSALYKSENETLEQAQINKYQNIIDKLDKKDGSIIEIGCGWGGFAETALKNGNYSIKGITLSQEQHDYAKERLANKNAEIVIEDYRIQTGKYDYVVSIEMIEAVGKEYWNTYFSKLKSLIKEDGKIIIQAIVIDDKFFADYAKGSDMIRTFIFPGGFLPSIEQINLELNKVGLKCTNKEFFGKDYAKTLDEWDRKFIDVEQELIKLGFDKRFQRMWRFYLNSCSAAFVHGRIDVAQLEITHA</sequence>
<proteinExistence type="inferred from homology"/>
<dbReference type="RefSeq" id="WP_040010351.1">
    <property type="nucleotide sequence ID" value="NZ_CP009574.1"/>
</dbReference>
<dbReference type="InterPro" id="IPR003333">
    <property type="entry name" value="CMAS"/>
</dbReference>
<dbReference type="Proteomes" id="UP000029672">
    <property type="component" value="Chromosome"/>
</dbReference>
<dbReference type="Gene3D" id="3.40.50.150">
    <property type="entry name" value="Vaccinia Virus protein VP39"/>
    <property type="match status" value="1"/>
</dbReference>
<evidence type="ECO:0000256" key="5">
    <source>
        <dbReference type="ARBA" id="ARBA00023098"/>
    </source>
</evidence>
<keyword evidence="5" id="KW-0443">Lipid metabolism</keyword>
<dbReference type="InterPro" id="IPR050723">
    <property type="entry name" value="CFA/CMAS"/>
</dbReference>
<dbReference type="GO" id="GO:0008168">
    <property type="term" value="F:methyltransferase activity"/>
    <property type="evidence" value="ECO:0007669"/>
    <property type="project" value="UniProtKB-KW"/>
</dbReference>
<dbReference type="STRING" id="1547445.LO80_08350"/>